<dbReference type="AlphaFoldDB" id="A0A194VFZ2"/>
<dbReference type="STRING" id="694573.A0A194VFZ2"/>
<dbReference type="EMBL" id="KN714833">
    <property type="protein sequence ID" value="KUI62789.1"/>
    <property type="molecule type" value="Genomic_DNA"/>
</dbReference>
<organism evidence="1 2">
    <name type="scientific">Cytospora mali</name>
    <name type="common">Apple Valsa canker fungus</name>
    <name type="synonym">Valsa mali</name>
    <dbReference type="NCBI Taxonomy" id="578113"/>
    <lineage>
        <taxon>Eukaryota</taxon>
        <taxon>Fungi</taxon>
        <taxon>Dikarya</taxon>
        <taxon>Ascomycota</taxon>
        <taxon>Pezizomycotina</taxon>
        <taxon>Sordariomycetes</taxon>
        <taxon>Sordariomycetidae</taxon>
        <taxon>Diaporthales</taxon>
        <taxon>Cytosporaceae</taxon>
        <taxon>Cytospora</taxon>
    </lineage>
</organism>
<gene>
    <name evidence="1" type="ORF">VP1G_09913</name>
</gene>
<dbReference type="OrthoDB" id="2865667at2759"/>
<dbReference type="Proteomes" id="UP000078576">
    <property type="component" value="Unassembled WGS sequence"/>
</dbReference>
<sequence length="172" mass="19364">MPAGNSNSIYSRNCKAAKDSEALLWRALCDEADSAMEYIESDCVMMNPLIHPHRSHEALTTNSSPSLAEALEKLAESSHQWTSYKMHKHNPDPAIAEVEMMAVQIMYKITLIREKRNHHHGDEDEDNRSNLQTVDAFCTSTWRQGASETSNTTNHKITRFITTATSFDVIPG</sequence>
<evidence type="ECO:0000313" key="1">
    <source>
        <dbReference type="EMBL" id="KUI62789.1"/>
    </source>
</evidence>
<protein>
    <submittedName>
        <fullName evidence="1">Uncharacterized protein</fullName>
    </submittedName>
</protein>
<name>A0A194VFZ2_CYTMA</name>
<evidence type="ECO:0000313" key="2">
    <source>
        <dbReference type="Proteomes" id="UP000078576"/>
    </source>
</evidence>
<keyword evidence="2" id="KW-1185">Reference proteome</keyword>
<reference evidence="2" key="1">
    <citation type="submission" date="2014-12" db="EMBL/GenBank/DDBJ databases">
        <title>Genome Sequence of Valsa Canker Pathogens Uncovers a Specific Adaption of Colonization on Woody Bark.</title>
        <authorList>
            <person name="Yin Z."/>
            <person name="Liu H."/>
            <person name="Gao X."/>
            <person name="Li Z."/>
            <person name="Song N."/>
            <person name="Ke X."/>
            <person name="Dai Q."/>
            <person name="Wu Y."/>
            <person name="Sun Y."/>
            <person name="Xu J.-R."/>
            <person name="Kang Z.K."/>
            <person name="Wang L."/>
            <person name="Huang L."/>
        </authorList>
    </citation>
    <scope>NUCLEOTIDE SEQUENCE [LARGE SCALE GENOMIC DNA]</scope>
    <source>
        <strain evidence="2">SXYL134</strain>
    </source>
</reference>
<proteinExistence type="predicted"/>
<accession>A0A194VFZ2</accession>